<reference evidence="2 3" key="1">
    <citation type="submission" date="2015-01" db="EMBL/GenBank/DDBJ databases">
        <title>Vibrio sp. C94 JCM 19241 whole genome shotgun sequence.</title>
        <authorList>
            <person name="Sawabe T."/>
            <person name="Meirelles P."/>
            <person name="Feng G."/>
            <person name="Sayaka M."/>
            <person name="Hattori M."/>
            <person name="Ohkuma M."/>
        </authorList>
    </citation>
    <scope>NUCLEOTIDE SEQUENCE [LARGE SCALE GENOMIC DNA]</scope>
    <source>
        <strain evidence="3">JCM 19241</strain>
    </source>
</reference>
<dbReference type="Pfam" id="PF00248">
    <property type="entry name" value="Aldo_ket_red"/>
    <property type="match status" value="1"/>
</dbReference>
<organism evidence="2 3">
    <name type="scientific">Vibrio ishigakensis</name>
    <dbReference type="NCBI Taxonomy" id="1481914"/>
    <lineage>
        <taxon>Bacteria</taxon>
        <taxon>Pseudomonadati</taxon>
        <taxon>Pseudomonadota</taxon>
        <taxon>Gammaproteobacteria</taxon>
        <taxon>Vibrionales</taxon>
        <taxon>Vibrionaceae</taxon>
        <taxon>Vibrio</taxon>
    </lineage>
</organism>
<dbReference type="Gene3D" id="3.20.20.100">
    <property type="entry name" value="NADP-dependent oxidoreductase domain"/>
    <property type="match status" value="1"/>
</dbReference>
<comment type="caution">
    <text evidence="2">The sequence shown here is derived from an EMBL/GenBank/DDBJ whole genome shotgun (WGS) entry which is preliminary data.</text>
</comment>
<dbReference type="Proteomes" id="UP000031666">
    <property type="component" value="Unassembled WGS sequence"/>
</dbReference>
<feature type="domain" description="NADP-dependent oxidoreductase" evidence="1">
    <location>
        <begin position="14"/>
        <end position="93"/>
    </location>
</feature>
<dbReference type="PANTHER" id="PTHR43312:SF1">
    <property type="entry name" value="NADP-DEPENDENT OXIDOREDUCTASE DOMAIN-CONTAINING PROTEIN"/>
    <property type="match status" value="1"/>
</dbReference>
<proteinExistence type="predicted"/>
<dbReference type="InterPro" id="IPR053135">
    <property type="entry name" value="AKR2_Oxidoreductase"/>
</dbReference>
<dbReference type="InterPro" id="IPR036812">
    <property type="entry name" value="NAD(P)_OxRdtase_dom_sf"/>
</dbReference>
<dbReference type="SUPFAM" id="SSF51430">
    <property type="entry name" value="NAD(P)-linked oxidoreductase"/>
    <property type="match status" value="1"/>
</dbReference>
<evidence type="ECO:0000313" key="3">
    <source>
        <dbReference type="Proteomes" id="UP000031666"/>
    </source>
</evidence>
<sequence length="109" mass="12076">MKYKQIKDLNASAVGFGCWAIGGTWNNVSDEESIKSIKAAIDTGINFFDVAPVYGKGHAETVLGQALKNESRDKIIIATKCGLPWSQDERKKLVRILLRRASLKRSTTH</sequence>
<dbReference type="AlphaFoldDB" id="A0A0B8QJZ0"/>
<dbReference type="EMBL" id="BBSC01000003">
    <property type="protein sequence ID" value="GAM74859.1"/>
    <property type="molecule type" value="Genomic_DNA"/>
</dbReference>
<dbReference type="PANTHER" id="PTHR43312">
    <property type="entry name" value="D-THREO-ALDOSE 1-DEHYDROGENASE"/>
    <property type="match status" value="1"/>
</dbReference>
<reference evidence="2 3" key="2">
    <citation type="submission" date="2015-01" db="EMBL/GenBank/DDBJ databases">
        <authorList>
            <consortium name="NBRP consortium"/>
            <person name="Sawabe T."/>
            <person name="Meirelles P."/>
            <person name="Feng G."/>
            <person name="Sayaka M."/>
            <person name="Hattori M."/>
            <person name="Ohkuma M."/>
        </authorList>
    </citation>
    <scope>NUCLEOTIDE SEQUENCE [LARGE SCALE GENOMIC DNA]</scope>
    <source>
        <strain evidence="3">JCM 19241</strain>
    </source>
</reference>
<protein>
    <submittedName>
        <fullName evidence="2">Putative aldo/keto reductase</fullName>
    </submittedName>
</protein>
<accession>A0A0B8QJZ0</accession>
<gene>
    <name evidence="2" type="ORF">JCM19241_1202</name>
</gene>
<evidence type="ECO:0000313" key="2">
    <source>
        <dbReference type="EMBL" id="GAM74859.1"/>
    </source>
</evidence>
<dbReference type="InterPro" id="IPR023210">
    <property type="entry name" value="NADP_OxRdtase_dom"/>
</dbReference>
<evidence type="ECO:0000259" key="1">
    <source>
        <dbReference type="Pfam" id="PF00248"/>
    </source>
</evidence>
<dbReference type="STRING" id="1481914.JCM19241_1202"/>
<name>A0A0B8QJZ0_9VIBR</name>